<name>D9XHZ7_STRVT</name>
<proteinExistence type="predicted"/>
<dbReference type="AlphaFoldDB" id="D9XHZ7"/>
<sequence length="171" mass="18882">MFSTQAMNRRFISARSLISRPTSPLSEAISTVNSPFTVLKNRSILPRPSGRPGAECMQSLAQRGAQLAGRATLVDCGPLPARHGKREPFRDVITDIENALDLHHHKPGTLPAHAPYLHQRTAGRIGSLTRLIRQAAINAIHDGTERITKTTLDAVKLDHIAEQHNRPTRNR</sequence>
<protein>
    <submittedName>
        <fullName evidence="1">ATP/GTP-binding protein</fullName>
    </submittedName>
</protein>
<gene>
    <name evidence="1" type="ORF">SSQG_07694</name>
</gene>
<dbReference type="HOGENOM" id="CLU_1562052_0_0_11"/>
<keyword evidence="2" id="KW-1185">Reference proteome</keyword>
<accession>D9XHZ7</accession>
<reference evidence="2" key="1">
    <citation type="submission" date="2009-02" db="EMBL/GenBank/DDBJ databases">
        <title>Annotation of Streptomyces viridochromogenes strain DSM 40736.</title>
        <authorList>
            <consortium name="The Broad Institute Genome Sequencing Platform"/>
            <consortium name="Broad Institute Microbial Sequencing Center"/>
            <person name="Fischbach M."/>
            <person name="Godfrey P."/>
            <person name="Ward D."/>
            <person name="Young S."/>
            <person name="Zeng Q."/>
            <person name="Koehrsen M."/>
            <person name="Alvarado L."/>
            <person name="Berlin A.M."/>
            <person name="Bochicchio J."/>
            <person name="Borenstein D."/>
            <person name="Chapman S.B."/>
            <person name="Chen Z."/>
            <person name="Engels R."/>
            <person name="Freedman E."/>
            <person name="Gellesch M."/>
            <person name="Goldberg J."/>
            <person name="Griggs A."/>
            <person name="Gujja S."/>
            <person name="Heilman E.R."/>
            <person name="Heiman D.I."/>
            <person name="Hepburn T.A."/>
            <person name="Howarth C."/>
            <person name="Jen D."/>
            <person name="Larson L."/>
            <person name="Lewis B."/>
            <person name="Mehta T."/>
            <person name="Park D."/>
            <person name="Pearson M."/>
            <person name="Richards J."/>
            <person name="Roberts A."/>
            <person name="Saif S."/>
            <person name="Shea T.D."/>
            <person name="Shenoy N."/>
            <person name="Sisk P."/>
            <person name="Stolte C."/>
            <person name="Sykes S.N."/>
            <person name="Thomson T."/>
            <person name="Walk T."/>
            <person name="White J."/>
            <person name="Yandava C."/>
            <person name="Straight P."/>
            <person name="Clardy J."/>
            <person name="Hung D."/>
            <person name="Kolter R."/>
            <person name="Mekalanos J."/>
            <person name="Walker S."/>
            <person name="Walsh C.T."/>
            <person name="Wieland-Brown L.C."/>
            <person name="Haas B."/>
            <person name="Nusbaum C."/>
            <person name="Birren B."/>
        </authorList>
    </citation>
    <scope>NUCLEOTIDE SEQUENCE [LARGE SCALE GENOMIC DNA]</scope>
    <source>
        <strain evidence="2">DSM 40736 / JCM 4977 / BCRC 1201 / Tue 494</strain>
    </source>
</reference>
<organism evidence="1 2">
    <name type="scientific">Streptomyces viridochromogenes (strain DSM 40736 / JCM 4977 / BCRC 1201 / Tue 494)</name>
    <dbReference type="NCBI Taxonomy" id="591159"/>
    <lineage>
        <taxon>Bacteria</taxon>
        <taxon>Bacillati</taxon>
        <taxon>Actinomycetota</taxon>
        <taxon>Actinomycetes</taxon>
        <taxon>Kitasatosporales</taxon>
        <taxon>Streptomycetaceae</taxon>
        <taxon>Streptomyces</taxon>
    </lineage>
</organism>
<dbReference type="EMBL" id="GG657757">
    <property type="protein sequence ID" value="EFL37177.1"/>
    <property type="molecule type" value="Genomic_DNA"/>
</dbReference>
<dbReference type="eggNOG" id="COG2842">
    <property type="taxonomic scope" value="Bacteria"/>
</dbReference>
<evidence type="ECO:0000313" key="1">
    <source>
        <dbReference type="EMBL" id="EFL37177.1"/>
    </source>
</evidence>
<evidence type="ECO:0000313" key="2">
    <source>
        <dbReference type="Proteomes" id="UP000004184"/>
    </source>
</evidence>
<dbReference type="Proteomes" id="UP000004184">
    <property type="component" value="Unassembled WGS sequence"/>
</dbReference>
<dbReference type="STRING" id="591159.SSQG_07694"/>